<dbReference type="AlphaFoldDB" id="H1UW31"/>
<evidence type="ECO:0000313" key="2">
    <source>
        <dbReference type="EMBL" id="CCF32182.1"/>
    </source>
</evidence>
<dbReference type="VEuPathDB" id="FungiDB:CH63R_14499"/>
<dbReference type="Proteomes" id="UP000007174">
    <property type="component" value="Unassembled WGS sequence"/>
</dbReference>
<organism evidence="2 3">
    <name type="scientific">Colletotrichum higginsianum (strain IMI 349063)</name>
    <name type="common">Crucifer anthracnose fungus</name>
    <dbReference type="NCBI Taxonomy" id="759273"/>
    <lineage>
        <taxon>Eukaryota</taxon>
        <taxon>Fungi</taxon>
        <taxon>Dikarya</taxon>
        <taxon>Ascomycota</taxon>
        <taxon>Pezizomycotina</taxon>
        <taxon>Sordariomycetes</taxon>
        <taxon>Hypocreomycetidae</taxon>
        <taxon>Glomerellales</taxon>
        <taxon>Glomerellaceae</taxon>
        <taxon>Colletotrichum</taxon>
        <taxon>Colletotrichum destructivum species complex</taxon>
    </lineage>
</organism>
<name>H1UW31_COLHI</name>
<proteinExistence type="predicted"/>
<accession>H1UW31</accession>
<protein>
    <submittedName>
        <fullName evidence="2">Uncharacterized protein</fullName>
    </submittedName>
</protein>
<reference evidence="3" key="1">
    <citation type="journal article" date="2012" name="Nat. Genet.">
        <title>Lifestyle transitions in plant pathogenic Colletotrichum fungi deciphered by genome and transcriptome analyses.</title>
        <authorList>
            <person name="O'Connell R.J."/>
            <person name="Thon M.R."/>
            <person name="Hacquard S."/>
            <person name="Amyotte S.G."/>
            <person name="Kleemann J."/>
            <person name="Torres M.F."/>
            <person name="Damm U."/>
            <person name="Buiate E.A."/>
            <person name="Epstein L."/>
            <person name="Alkan N."/>
            <person name="Altmueller J."/>
            <person name="Alvarado-Balderrama L."/>
            <person name="Bauser C.A."/>
            <person name="Becker C."/>
            <person name="Birren B.W."/>
            <person name="Chen Z."/>
            <person name="Choi J."/>
            <person name="Crouch J.A."/>
            <person name="Duvick J.P."/>
            <person name="Farman M.A."/>
            <person name="Gan P."/>
            <person name="Heiman D."/>
            <person name="Henrissat B."/>
            <person name="Howard R.J."/>
            <person name="Kabbage M."/>
            <person name="Koch C."/>
            <person name="Kracher B."/>
            <person name="Kubo Y."/>
            <person name="Law A.D."/>
            <person name="Lebrun M.-H."/>
            <person name="Lee Y.-H."/>
            <person name="Miyara I."/>
            <person name="Moore N."/>
            <person name="Neumann U."/>
            <person name="Nordstroem K."/>
            <person name="Panaccione D.G."/>
            <person name="Panstruga R."/>
            <person name="Place M."/>
            <person name="Proctor R.H."/>
            <person name="Prusky D."/>
            <person name="Rech G."/>
            <person name="Reinhardt R."/>
            <person name="Rollins J.A."/>
            <person name="Rounsley S."/>
            <person name="Schardl C.L."/>
            <person name="Schwartz D.C."/>
            <person name="Shenoy N."/>
            <person name="Shirasu K."/>
            <person name="Sikhakolli U.R."/>
            <person name="Stueber K."/>
            <person name="Sukno S.A."/>
            <person name="Sweigard J.A."/>
            <person name="Takano Y."/>
            <person name="Takahara H."/>
            <person name="Trail F."/>
            <person name="van der Does H.C."/>
            <person name="Voll L.M."/>
            <person name="Will I."/>
            <person name="Young S."/>
            <person name="Zeng Q."/>
            <person name="Zhang J."/>
            <person name="Zhou S."/>
            <person name="Dickman M.B."/>
            <person name="Schulze-Lefert P."/>
            <person name="Ver Loren van Themaat E."/>
            <person name="Ma L.-J."/>
            <person name="Vaillancourt L.J."/>
        </authorList>
    </citation>
    <scope>NUCLEOTIDE SEQUENCE [LARGE SCALE GENOMIC DNA]</scope>
    <source>
        <strain evidence="3">IMI 349063</strain>
    </source>
</reference>
<sequence>MNERAPEGRDASSVALLPTQPINTRRPAAAPRAIMTVTALLNARRVTGPTPPSMQLTLPNLTCRINNPEKEEVRLTATQQMRDNRRRQHSRALQIMQANVARRPLAYETALNLACAAQIDILLLQAPFICSEERRRLTRYHPAFEMFTPGGGATRCTNTASTRRTVRMARPARGQQPEAVPRLPCVANGAAAPPRRRVQHSRCVTVTVSTTSPPLNSGPSMAGCYRTFFHRGLGEAVKALNDTDYPHDPSCIGVRLVAADIPAELSLANTAGRDYLIRSAAHSLAALIAFGLVCKASSWGLPTELAGEPAHPTWALEADENGSKSVA</sequence>
<feature type="region of interest" description="Disordered" evidence="1">
    <location>
        <begin position="1"/>
        <end position="27"/>
    </location>
</feature>
<evidence type="ECO:0000313" key="3">
    <source>
        <dbReference type="Proteomes" id="UP000007174"/>
    </source>
</evidence>
<evidence type="ECO:0000256" key="1">
    <source>
        <dbReference type="SAM" id="MobiDB-lite"/>
    </source>
</evidence>
<dbReference type="HOGENOM" id="CLU_849948_0_0_1"/>
<dbReference type="EMBL" id="CACQ02000347">
    <property type="protein sequence ID" value="CCF32182.1"/>
    <property type="molecule type" value="Genomic_DNA"/>
</dbReference>
<gene>
    <name evidence="2" type="ORF">CH063_00102</name>
</gene>
<feature type="compositionally biased region" description="Basic and acidic residues" evidence="1">
    <location>
        <begin position="1"/>
        <end position="10"/>
    </location>
</feature>